<keyword evidence="1" id="KW-0175">Coiled coil</keyword>
<evidence type="ECO:0000313" key="2">
    <source>
        <dbReference type="EMBL" id="SCY27142.1"/>
    </source>
</evidence>
<dbReference type="Proteomes" id="UP000199588">
    <property type="component" value="Unassembled WGS sequence"/>
</dbReference>
<sequence>MDQQLIDLGVKLSEALVKNTASAIFTKIKASKAKKDDKETINELEEIIQELISDKNELLQISQAYQQELMAQKIADKEIDYITQELIPKLQDLAKATGGNVDEVVRILSPVVSKETFIILQLLGFNFRKAIGEPLTTLVEKAILSKLPLDPKIQAEIQLETIKAFQNPNAAKALGKLK</sequence>
<gene>
    <name evidence="2" type="ORF">SAMN02910354_02070</name>
</gene>
<comment type="caution">
    <text evidence="2">The sequence shown here is derived from an EMBL/GenBank/DDBJ whole genome shotgun (WGS) entry which is preliminary data.</text>
</comment>
<protein>
    <submittedName>
        <fullName evidence="2">Uncharacterized protein</fullName>
    </submittedName>
</protein>
<accession>A0A1G5EJM7</accession>
<proteinExistence type="predicted"/>
<evidence type="ECO:0000256" key="1">
    <source>
        <dbReference type="SAM" id="Coils"/>
    </source>
</evidence>
<organism evidence="2 3">
    <name type="scientific">Basfia succiniciproducens</name>
    <dbReference type="NCBI Taxonomy" id="653940"/>
    <lineage>
        <taxon>Bacteria</taxon>
        <taxon>Pseudomonadati</taxon>
        <taxon>Pseudomonadota</taxon>
        <taxon>Gammaproteobacteria</taxon>
        <taxon>Pasteurellales</taxon>
        <taxon>Pasteurellaceae</taxon>
        <taxon>Basfia</taxon>
    </lineage>
</organism>
<feature type="coiled-coil region" evidence="1">
    <location>
        <begin position="34"/>
        <end position="68"/>
    </location>
</feature>
<evidence type="ECO:0000313" key="3">
    <source>
        <dbReference type="Proteomes" id="UP000199588"/>
    </source>
</evidence>
<dbReference type="RefSeq" id="WP_090656765.1">
    <property type="nucleotide sequence ID" value="NZ_CP015031.1"/>
</dbReference>
<keyword evidence="3" id="KW-1185">Reference proteome</keyword>
<name>A0A1G5EJM7_9PAST</name>
<dbReference type="EMBL" id="FMUQ01000022">
    <property type="protein sequence ID" value="SCY27142.1"/>
    <property type="molecule type" value="Genomic_DNA"/>
</dbReference>
<reference evidence="2 3" key="1">
    <citation type="submission" date="2016-10" db="EMBL/GenBank/DDBJ databases">
        <authorList>
            <person name="Varghese N."/>
            <person name="Submissions S."/>
        </authorList>
    </citation>
    <scope>NUCLEOTIDE SEQUENCE [LARGE SCALE GENOMIC DNA]</scope>
    <source>
        <strain evidence="2 3">DSM 22022</strain>
    </source>
</reference>